<dbReference type="RefSeq" id="WP_259972799.1">
    <property type="nucleotide sequence ID" value="NZ_CP081071.1"/>
</dbReference>
<dbReference type="AlphaFoldDB" id="A0A9Q9M546"/>
<accession>A0A9Q9M546</accession>
<geneLocation type="plasmid" evidence="1 2">
    <name>unnamed1</name>
</geneLocation>
<evidence type="ECO:0000313" key="2">
    <source>
        <dbReference type="Proteomes" id="UP001058713"/>
    </source>
</evidence>
<evidence type="ECO:0000313" key="1">
    <source>
        <dbReference type="EMBL" id="UWQ56019.1"/>
    </source>
</evidence>
<gene>
    <name evidence="1" type="ORF">K3721_18870</name>
</gene>
<name>A0A9Q9M546_LEICA</name>
<dbReference type="EMBL" id="CP081071">
    <property type="protein sequence ID" value="UWQ56019.1"/>
    <property type="molecule type" value="Genomic_DNA"/>
</dbReference>
<keyword evidence="1" id="KW-0614">Plasmid</keyword>
<protein>
    <submittedName>
        <fullName evidence="1">Uncharacterized protein</fullName>
    </submittedName>
</protein>
<organism evidence="1 2">
    <name type="scientific">Leisingera caerulea</name>
    <name type="common">Phaeobacter caeruleus</name>
    <dbReference type="NCBI Taxonomy" id="506591"/>
    <lineage>
        <taxon>Bacteria</taxon>
        <taxon>Pseudomonadati</taxon>
        <taxon>Pseudomonadota</taxon>
        <taxon>Alphaproteobacteria</taxon>
        <taxon>Rhodobacterales</taxon>
        <taxon>Roseobacteraceae</taxon>
        <taxon>Leisingera</taxon>
    </lineage>
</organism>
<dbReference type="KEGG" id="lcae:K3721_18870"/>
<reference evidence="1" key="1">
    <citation type="submission" date="2021-08" db="EMBL/GenBank/DDBJ databases">
        <authorList>
            <person name="Nwanade C."/>
            <person name="Wang M."/>
            <person name="Masoudi A."/>
            <person name="Yu Z."/>
            <person name="Liu J."/>
        </authorList>
    </citation>
    <scope>NUCLEOTIDE SEQUENCE</scope>
    <source>
        <strain evidence="1">S122</strain>
        <plasmid evidence="1">unnamed1</plasmid>
    </source>
</reference>
<sequence length="128" mass="13230">MNAHKWLKPGLCGAVIGAALLGIGGFTWGGWVTGGTSHGMAVAMSRGDVVTALVPVCLDMSRTDPERAAKLKAIKDAPTYQQRDALIAAGWATAPGTMKPDLDIAQACLAALDVDKTPERPENTSGEG</sequence>
<proteinExistence type="predicted"/>
<dbReference type="Proteomes" id="UP001058713">
    <property type="component" value="Plasmid unnamed1"/>
</dbReference>